<gene>
    <name evidence="1" type="ORF">ECRASSUSDP1_LOCUS10656</name>
</gene>
<reference evidence="1" key="1">
    <citation type="submission" date="2023-07" db="EMBL/GenBank/DDBJ databases">
        <authorList>
            <consortium name="AG Swart"/>
            <person name="Singh M."/>
            <person name="Singh A."/>
            <person name="Seah K."/>
            <person name="Emmerich C."/>
        </authorList>
    </citation>
    <scope>NUCLEOTIDE SEQUENCE</scope>
    <source>
        <strain evidence="1">DP1</strain>
    </source>
</reference>
<keyword evidence="2" id="KW-1185">Reference proteome</keyword>
<evidence type="ECO:0000313" key="2">
    <source>
        <dbReference type="Proteomes" id="UP001295684"/>
    </source>
</evidence>
<protein>
    <submittedName>
        <fullName evidence="1">Uncharacterized protein</fullName>
    </submittedName>
</protein>
<name>A0AAD1XF84_EUPCR</name>
<evidence type="ECO:0000313" key="1">
    <source>
        <dbReference type="EMBL" id="CAI2369357.1"/>
    </source>
</evidence>
<dbReference type="AlphaFoldDB" id="A0AAD1XF84"/>
<accession>A0AAD1XF84</accession>
<comment type="caution">
    <text evidence="1">The sequence shown here is derived from an EMBL/GenBank/DDBJ whole genome shotgun (WGS) entry which is preliminary data.</text>
</comment>
<dbReference type="Proteomes" id="UP001295684">
    <property type="component" value="Unassembled WGS sequence"/>
</dbReference>
<dbReference type="EMBL" id="CAMPGE010010509">
    <property type="protein sequence ID" value="CAI2369357.1"/>
    <property type="molecule type" value="Genomic_DNA"/>
</dbReference>
<proteinExistence type="predicted"/>
<sequence length="315" mass="36476">MNTEFLQIDCRRYKTKDKNESEIESMKRIKDKKIKPKRTLFGSCIPSSRQSSFFLNTPNTRPGYSNKADLIAFINHLGFYNMPKNEIDNIPNECNLNGTQSTLSFSGGESSQVWNLKSPTIQKNKDISRQRYKFSSSLVSNKLPRRSSFSRNKNQNLSISGTKCLKSGIFSTRKKQFVRKKKQLKVNFKTNLNIDLFPNLCDTEKETSSENSEKIVDVKIKNSCATSTEGNLQSIPVIKAKVSKKKPLRIKKSIHMRTNFKKPNYILFSPLCGYTKIEPQYVSRKQRFEPFKNLKFMSIRRSFDEAIHTKTIIHR</sequence>
<organism evidence="1 2">
    <name type="scientific">Euplotes crassus</name>
    <dbReference type="NCBI Taxonomy" id="5936"/>
    <lineage>
        <taxon>Eukaryota</taxon>
        <taxon>Sar</taxon>
        <taxon>Alveolata</taxon>
        <taxon>Ciliophora</taxon>
        <taxon>Intramacronucleata</taxon>
        <taxon>Spirotrichea</taxon>
        <taxon>Hypotrichia</taxon>
        <taxon>Euplotida</taxon>
        <taxon>Euplotidae</taxon>
        <taxon>Moneuplotes</taxon>
    </lineage>
</organism>